<dbReference type="InterPro" id="IPR044611">
    <property type="entry name" value="E3A/B/C-like"/>
</dbReference>
<evidence type="ECO:0000259" key="6">
    <source>
        <dbReference type="PROSITE" id="PS50237"/>
    </source>
</evidence>
<dbReference type="GO" id="GO:0000209">
    <property type="term" value="P:protein polyubiquitination"/>
    <property type="evidence" value="ECO:0007669"/>
    <property type="project" value="InterPro"/>
</dbReference>
<evidence type="ECO:0000256" key="4">
    <source>
        <dbReference type="ARBA" id="ARBA00022786"/>
    </source>
</evidence>
<protein>
    <recommendedName>
        <fullName evidence="2">HECT-type E3 ubiquitin transferase</fullName>
        <ecNumber evidence="2">2.3.2.26</ecNumber>
    </recommendedName>
</protein>
<dbReference type="PANTHER" id="PTHR45700">
    <property type="entry name" value="UBIQUITIN-PROTEIN LIGASE E3C"/>
    <property type="match status" value="1"/>
</dbReference>
<accession>A0A151ZDY8</accession>
<dbReference type="OrthoDB" id="8068875at2759"/>
<dbReference type="AlphaFoldDB" id="A0A151ZDY8"/>
<dbReference type="FunCoup" id="A0A151ZDY8">
    <property type="interactions" value="389"/>
</dbReference>
<dbReference type="Gene3D" id="6.10.130.10">
    <property type="entry name" value="Ubiquitin-protein ligase E3A, N-terminal zinc-binding domain (AZUL)"/>
    <property type="match status" value="1"/>
</dbReference>
<comment type="catalytic activity">
    <reaction evidence="1">
        <text>S-ubiquitinyl-[E2 ubiquitin-conjugating enzyme]-L-cysteine + [acceptor protein]-L-lysine = [E2 ubiquitin-conjugating enzyme]-L-cysteine + N(6)-ubiquitinyl-[acceptor protein]-L-lysine.</text>
        <dbReference type="EC" id="2.3.2.26"/>
    </reaction>
</comment>
<dbReference type="EC" id="2.3.2.26" evidence="2"/>
<dbReference type="FunFam" id="3.30.2160.10:FF:000002">
    <property type="entry name" value="Putative Ubiquitin-protein ligase E3C"/>
    <property type="match status" value="1"/>
</dbReference>
<dbReference type="OMA" id="YNEETRC"/>
<feature type="active site" description="Glycyl thioester intermediate" evidence="5">
    <location>
        <position position="675"/>
    </location>
</feature>
<dbReference type="InterPro" id="IPR032353">
    <property type="entry name" value="AZUL"/>
</dbReference>
<sequence length="707" mass="81459">MANRNQLPEKERARFIIEHYFRQVNQGCMEQIVNHSPYCCKNPAFSRIEDPNDAAIKALELSKTYEERFLCSYLATTKEKKIDFKNLEGIVSSSIAQGRYSVIENIINDSFSLPLSIISNFKTDKVQAFDNQDYFQGLDLKDLSNIFNLLLSINHDGINNALVKSFTQLSNNLKYNAKTYNDILDLQPFVFLLINPFIHELENRNILANVCSGVSKLNPPLIIHLGRWFSNFTKDYFTSMLTNLEQFISVRILVDGINLKTKDDPIVGACALIDLLYKVNEEKFYVPYTDFYNDAINTKIDLFVDYTNWTRKTDFSFTTYPCILGTGIKSTFLQIEYTLIQKNNRSMLGAAMGLSLASDFLVFKVNRETLVTDTLALIEKNKRQLTEFKKELKIQFVGEEGIDQGGPKQEFFQLIVRKIFDPEFGMFKYNEETRCYWFRSDSRDYSEFELIGIIIGLALYNSIILDVHFPLAIFSKLLQRPNRFEDIESIDPVHYRSLVDLRNSKQDISTWGITFSVSEESYGSSIEHNLKPNGSEITVDNNNREEYIQLYTNYLLNESIAKQWSSFFKGFQMVCDSPVLSLLRPEELENLVCGVEDLNFQELQQVAKYEGGYTKNDTTIKNFWRVLNELSNDDKKKFLSFTTGSDRVPFGGLSKLDFSITKTADSDRLPSAHTCFNTLILPAYPTYEKLRDLLTKALTHCEGFGLR</sequence>
<dbReference type="STRING" id="361077.A0A151ZDY8"/>
<evidence type="ECO:0000256" key="5">
    <source>
        <dbReference type="PROSITE-ProRule" id="PRU00104"/>
    </source>
</evidence>
<dbReference type="InterPro" id="IPR035983">
    <property type="entry name" value="Hect_E3_ubiquitin_ligase"/>
</dbReference>
<dbReference type="CDD" id="cd00078">
    <property type="entry name" value="HECTc"/>
    <property type="match status" value="1"/>
</dbReference>
<proteinExistence type="predicted"/>
<dbReference type="Gene3D" id="3.30.2160.10">
    <property type="entry name" value="Hect, E3 ligase catalytic domain"/>
    <property type="match status" value="1"/>
</dbReference>
<dbReference type="FunFam" id="3.30.2410.10:FF:000003">
    <property type="entry name" value="probable E3 ubiquitin-protein ligase HERC4 isoform X1"/>
    <property type="match status" value="1"/>
</dbReference>
<dbReference type="Pfam" id="PF00632">
    <property type="entry name" value="HECT"/>
    <property type="match status" value="1"/>
</dbReference>
<evidence type="ECO:0000256" key="2">
    <source>
        <dbReference type="ARBA" id="ARBA00012485"/>
    </source>
</evidence>
<keyword evidence="8" id="KW-1185">Reference proteome</keyword>
<keyword evidence="7" id="KW-0436">Ligase</keyword>
<dbReference type="GO" id="GO:0061630">
    <property type="term" value="F:ubiquitin protein ligase activity"/>
    <property type="evidence" value="ECO:0007669"/>
    <property type="project" value="UniProtKB-EC"/>
</dbReference>
<dbReference type="PANTHER" id="PTHR45700:SF8">
    <property type="entry name" value="HECT-TYPE E3 UBIQUITIN TRANSFERASE"/>
    <property type="match status" value="1"/>
</dbReference>
<evidence type="ECO:0000256" key="1">
    <source>
        <dbReference type="ARBA" id="ARBA00000885"/>
    </source>
</evidence>
<gene>
    <name evidence="7" type="ORF">DLAC_07014</name>
</gene>
<evidence type="ECO:0000313" key="8">
    <source>
        <dbReference type="Proteomes" id="UP000076078"/>
    </source>
</evidence>
<dbReference type="SUPFAM" id="SSF56204">
    <property type="entry name" value="Hect, E3 ligase catalytic domain"/>
    <property type="match status" value="1"/>
</dbReference>
<dbReference type="InterPro" id="IPR042556">
    <property type="entry name" value="AZUL_sf"/>
</dbReference>
<dbReference type="InterPro" id="IPR000569">
    <property type="entry name" value="HECT_dom"/>
</dbReference>
<dbReference type="Gene3D" id="3.90.1750.10">
    <property type="entry name" value="Hect, E3 ligase catalytic domains"/>
    <property type="match status" value="1"/>
</dbReference>
<dbReference type="InParanoid" id="A0A151ZDY8"/>
<dbReference type="SMART" id="SM00119">
    <property type="entry name" value="HECTc"/>
    <property type="match status" value="1"/>
</dbReference>
<comment type="caution">
    <text evidence="7">The sequence shown here is derived from an EMBL/GenBank/DDBJ whole genome shotgun (WGS) entry which is preliminary data.</text>
</comment>
<dbReference type="PROSITE" id="PS50237">
    <property type="entry name" value="HECT"/>
    <property type="match status" value="1"/>
</dbReference>
<organism evidence="7 8">
    <name type="scientific">Tieghemostelium lacteum</name>
    <name type="common">Slime mold</name>
    <name type="synonym">Dictyostelium lacteum</name>
    <dbReference type="NCBI Taxonomy" id="361077"/>
    <lineage>
        <taxon>Eukaryota</taxon>
        <taxon>Amoebozoa</taxon>
        <taxon>Evosea</taxon>
        <taxon>Eumycetozoa</taxon>
        <taxon>Dictyostelia</taxon>
        <taxon>Dictyosteliales</taxon>
        <taxon>Raperosteliaceae</taxon>
        <taxon>Tieghemostelium</taxon>
    </lineage>
</organism>
<keyword evidence="3" id="KW-0808">Transferase</keyword>
<name>A0A151ZDY8_TIELA</name>
<reference evidence="7 8" key="1">
    <citation type="submission" date="2015-12" db="EMBL/GenBank/DDBJ databases">
        <title>Dictyostelia acquired genes for synthesis and detection of signals that induce cell-type specialization by lateral gene transfer from prokaryotes.</title>
        <authorList>
            <person name="Gloeckner G."/>
            <person name="Schaap P."/>
        </authorList>
    </citation>
    <scope>NUCLEOTIDE SEQUENCE [LARGE SCALE GENOMIC DNA]</scope>
    <source>
        <strain evidence="7 8">TK</strain>
    </source>
</reference>
<evidence type="ECO:0000256" key="3">
    <source>
        <dbReference type="ARBA" id="ARBA00022679"/>
    </source>
</evidence>
<feature type="domain" description="HECT" evidence="6">
    <location>
        <begin position="384"/>
        <end position="707"/>
    </location>
</feature>
<evidence type="ECO:0000313" key="7">
    <source>
        <dbReference type="EMBL" id="KYQ92173.1"/>
    </source>
</evidence>
<dbReference type="GO" id="GO:0016874">
    <property type="term" value="F:ligase activity"/>
    <property type="evidence" value="ECO:0007669"/>
    <property type="project" value="UniProtKB-KW"/>
</dbReference>
<dbReference type="EMBL" id="LODT01000031">
    <property type="protein sequence ID" value="KYQ92173.1"/>
    <property type="molecule type" value="Genomic_DNA"/>
</dbReference>
<dbReference type="Proteomes" id="UP000076078">
    <property type="component" value="Unassembled WGS sequence"/>
</dbReference>
<dbReference type="Gene3D" id="3.30.2410.10">
    <property type="entry name" value="Hect, E3 ligase catalytic domain"/>
    <property type="match status" value="1"/>
</dbReference>
<dbReference type="Pfam" id="PF16558">
    <property type="entry name" value="AZUL"/>
    <property type="match status" value="1"/>
</dbReference>
<keyword evidence="4 5" id="KW-0833">Ubl conjugation pathway</keyword>